<accession>A0A1J1IAU7</accession>
<keyword evidence="2" id="KW-1185">Reference proteome</keyword>
<dbReference type="AlphaFoldDB" id="A0A1J1IAU7"/>
<evidence type="ECO:0000313" key="2">
    <source>
        <dbReference type="Proteomes" id="UP000183832"/>
    </source>
</evidence>
<name>A0A1J1IAU7_9DIPT</name>
<reference evidence="1 2" key="1">
    <citation type="submission" date="2015-04" db="EMBL/GenBank/DDBJ databases">
        <authorList>
            <person name="Syromyatnikov M.Y."/>
            <person name="Popov V.N."/>
        </authorList>
    </citation>
    <scope>NUCLEOTIDE SEQUENCE [LARGE SCALE GENOMIC DNA]</scope>
</reference>
<dbReference type="Proteomes" id="UP000183832">
    <property type="component" value="Unassembled WGS sequence"/>
</dbReference>
<gene>
    <name evidence="1" type="ORF">CLUMA_CG010113</name>
</gene>
<protein>
    <submittedName>
        <fullName evidence="1">CLUMA_CG010113, isoform A</fullName>
    </submittedName>
</protein>
<dbReference type="EMBL" id="CVRI01000044">
    <property type="protein sequence ID" value="CRK96684.1"/>
    <property type="molecule type" value="Genomic_DNA"/>
</dbReference>
<proteinExistence type="predicted"/>
<sequence>MKQKDFRFDTKQGNLKPSFRNCFHSLLVMITEGRLKGNLLNSINFPMQALLTFDGHPRLVITISMNSISPFTVNIHPQKNTDGAWWKIGHKR</sequence>
<evidence type="ECO:0000313" key="1">
    <source>
        <dbReference type="EMBL" id="CRK96684.1"/>
    </source>
</evidence>
<organism evidence="1 2">
    <name type="scientific">Clunio marinus</name>
    <dbReference type="NCBI Taxonomy" id="568069"/>
    <lineage>
        <taxon>Eukaryota</taxon>
        <taxon>Metazoa</taxon>
        <taxon>Ecdysozoa</taxon>
        <taxon>Arthropoda</taxon>
        <taxon>Hexapoda</taxon>
        <taxon>Insecta</taxon>
        <taxon>Pterygota</taxon>
        <taxon>Neoptera</taxon>
        <taxon>Endopterygota</taxon>
        <taxon>Diptera</taxon>
        <taxon>Nematocera</taxon>
        <taxon>Chironomoidea</taxon>
        <taxon>Chironomidae</taxon>
        <taxon>Clunio</taxon>
    </lineage>
</organism>